<dbReference type="STRING" id="96561.Dole_0157"/>
<dbReference type="GO" id="GO:0044877">
    <property type="term" value="F:protein-containing complex binding"/>
    <property type="evidence" value="ECO:0007669"/>
    <property type="project" value="TreeGrafter"/>
</dbReference>
<reference evidence="2 3" key="1">
    <citation type="submission" date="2007-10" db="EMBL/GenBank/DDBJ databases">
        <title>Complete sequence of Desulfococcus oleovorans Hxd3.</title>
        <authorList>
            <consortium name="US DOE Joint Genome Institute"/>
            <person name="Copeland A."/>
            <person name="Lucas S."/>
            <person name="Lapidus A."/>
            <person name="Barry K."/>
            <person name="Glavina del Rio T."/>
            <person name="Dalin E."/>
            <person name="Tice H."/>
            <person name="Pitluck S."/>
            <person name="Kiss H."/>
            <person name="Brettin T."/>
            <person name="Bruce D."/>
            <person name="Detter J.C."/>
            <person name="Han C."/>
            <person name="Schmutz J."/>
            <person name="Larimer F."/>
            <person name="Land M."/>
            <person name="Hauser L."/>
            <person name="Kyrpides N."/>
            <person name="Kim E."/>
            <person name="Wawrik B."/>
            <person name="Richardson P."/>
        </authorList>
    </citation>
    <scope>NUCLEOTIDE SEQUENCE [LARGE SCALE GENOMIC DNA]</scope>
    <source>
        <strain evidence="3">DSM 6200 / JCM 39069 / Hxd3</strain>
    </source>
</reference>
<dbReference type="RefSeq" id="WP_012173586.1">
    <property type="nucleotide sequence ID" value="NC_009943.1"/>
</dbReference>
<dbReference type="HOGENOM" id="CLU_007383_6_5_7"/>
<dbReference type="KEGG" id="dol:Dole_0157"/>
<gene>
    <name evidence="2" type="ordered locus">Dole_0157</name>
</gene>
<dbReference type="PANTHER" id="PTHR12126:SF11">
    <property type="entry name" value="NADH DEHYDROGENASE [UBIQUINONE] 1 ALPHA SUBCOMPLEX SUBUNIT 9, MITOCHONDRIAL"/>
    <property type="match status" value="1"/>
</dbReference>
<dbReference type="InterPro" id="IPR051207">
    <property type="entry name" value="ComplexI_NDUFA9_subunit"/>
</dbReference>
<evidence type="ECO:0000313" key="3">
    <source>
        <dbReference type="Proteomes" id="UP000008561"/>
    </source>
</evidence>
<dbReference type="Gene3D" id="3.40.50.720">
    <property type="entry name" value="NAD(P)-binding Rossmann-like Domain"/>
    <property type="match status" value="1"/>
</dbReference>
<sequence length="326" mass="35748">MAHQKVLLTGPTGFIGKRLLYQLDERGYQVRCLVRAGETLDLNLPLRQEPEIVYADLLDPDSLPTALDGMDTAYYLVHSMGGRSIRQTRAFVEKDRTVARNFREAADRAGLSRIIYLGGLGDAGDRLSHHLASRHEVARILQAGKVKTTVLRAAVIIGAGGASFEIIRYLVERLPVLLGPRWVYTKSQPIAVENVLAYLCGCLETPETAGRTFDIGGPQILSYADLMGMYARVRGLSRTIIGVPLVPIRLSAYWVHFITPVPVGVVLPLAEGLRNRAICRENSIRDLIPIHLTPMETAICNALAEETEGPGKLLSQQACFLPGDLA</sequence>
<proteinExistence type="predicted"/>
<dbReference type="AlphaFoldDB" id="A8ZSQ4"/>
<dbReference type="InterPro" id="IPR016040">
    <property type="entry name" value="NAD(P)-bd_dom"/>
</dbReference>
<dbReference type="SUPFAM" id="SSF51735">
    <property type="entry name" value="NAD(P)-binding Rossmann-fold domains"/>
    <property type="match status" value="1"/>
</dbReference>
<feature type="domain" description="NAD(P)-binding" evidence="1">
    <location>
        <begin position="10"/>
        <end position="153"/>
    </location>
</feature>
<organism evidence="2 3">
    <name type="scientific">Desulfosudis oleivorans (strain DSM 6200 / JCM 39069 / Hxd3)</name>
    <name type="common">Desulfococcus oleovorans</name>
    <dbReference type="NCBI Taxonomy" id="96561"/>
    <lineage>
        <taxon>Bacteria</taxon>
        <taxon>Pseudomonadati</taxon>
        <taxon>Thermodesulfobacteriota</taxon>
        <taxon>Desulfobacteria</taxon>
        <taxon>Desulfobacterales</taxon>
        <taxon>Desulfosudaceae</taxon>
        <taxon>Desulfosudis</taxon>
    </lineage>
</organism>
<dbReference type="Proteomes" id="UP000008561">
    <property type="component" value="Chromosome"/>
</dbReference>
<keyword evidence="3" id="KW-1185">Reference proteome</keyword>
<evidence type="ECO:0000313" key="2">
    <source>
        <dbReference type="EMBL" id="ABW65967.1"/>
    </source>
</evidence>
<dbReference type="Pfam" id="PF13460">
    <property type="entry name" value="NAD_binding_10"/>
    <property type="match status" value="1"/>
</dbReference>
<protein>
    <submittedName>
        <fullName evidence="2">NAD-dependent epimerase/dehydratase</fullName>
    </submittedName>
</protein>
<dbReference type="EMBL" id="CP000859">
    <property type="protein sequence ID" value="ABW65967.1"/>
    <property type="molecule type" value="Genomic_DNA"/>
</dbReference>
<dbReference type="PANTHER" id="PTHR12126">
    <property type="entry name" value="NADH-UBIQUINONE OXIDOREDUCTASE 39 KDA SUBUNIT-RELATED"/>
    <property type="match status" value="1"/>
</dbReference>
<evidence type="ECO:0000259" key="1">
    <source>
        <dbReference type="Pfam" id="PF13460"/>
    </source>
</evidence>
<name>A8ZSQ4_DESOH</name>
<dbReference type="InterPro" id="IPR036291">
    <property type="entry name" value="NAD(P)-bd_dom_sf"/>
</dbReference>
<accession>A8ZSQ4</accession>
<dbReference type="eggNOG" id="COG0702">
    <property type="taxonomic scope" value="Bacteria"/>
</dbReference>